<dbReference type="EMBL" id="CP124585">
    <property type="protein sequence ID" value="WZE68560.1"/>
    <property type="molecule type" value="Genomic_DNA"/>
</dbReference>
<dbReference type="AlphaFoldDB" id="A0AAU6RF20"/>
<dbReference type="GO" id="GO:0004386">
    <property type="term" value="F:helicase activity"/>
    <property type="evidence" value="ECO:0007669"/>
    <property type="project" value="UniProtKB-KW"/>
</dbReference>
<feature type="domain" description="SF3 helicase" evidence="5">
    <location>
        <begin position="192"/>
        <end position="347"/>
    </location>
</feature>
<dbReference type="Pfam" id="PF19263">
    <property type="entry name" value="DUF5906"/>
    <property type="match status" value="1"/>
</dbReference>
<organism evidence="6">
    <name type="scientific">Macrococcus psychrotolerans</name>
    <dbReference type="NCBI Taxonomy" id="3039389"/>
    <lineage>
        <taxon>Bacteria</taxon>
        <taxon>Bacillati</taxon>
        <taxon>Bacillota</taxon>
        <taxon>Bacilli</taxon>
        <taxon>Bacillales</taxon>
        <taxon>Staphylococcaceae</taxon>
        <taxon>Macrococcus</taxon>
    </lineage>
</organism>
<dbReference type="NCBIfam" id="TIGR01613">
    <property type="entry name" value="primase_Cterm"/>
    <property type="match status" value="1"/>
</dbReference>
<evidence type="ECO:0000313" key="6">
    <source>
        <dbReference type="EMBL" id="WZE68560.1"/>
    </source>
</evidence>
<dbReference type="GO" id="GO:0005524">
    <property type="term" value="F:ATP binding"/>
    <property type="evidence" value="ECO:0007669"/>
    <property type="project" value="UniProtKB-KW"/>
</dbReference>
<dbReference type="Pfam" id="PF08706">
    <property type="entry name" value="D5_N"/>
    <property type="match status" value="1"/>
</dbReference>
<dbReference type="PANTHER" id="PTHR35372:SF2">
    <property type="entry name" value="SF3 HELICASE DOMAIN-CONTAINING PROTEIN"/>
    <property type="match status" value="1"/>
</dbReference>
<dbReference type="InterPro" id="IPR006500">
    <property type="entry name" value="Helicase_put_C_phage/plasmid"/>
</dbReference>
<evidence type="ECO:0000256" key="2">
    <source>
        <dbReference type="ARBA" id="ARBA00022801"/>
    </source>
</evidence>
<dbReference type="RefSeq" id="WP_420496201.1">
    <property type="nucleotide sequence ID" value="NZ_CP124585.1"/>
</dbReference>
<evidence type="ECO:0000259" key="5">
    <source>
        <dbReference type="PROSITE" id="PS51206"/>
    </source>
</evidence>
<evidence type="ECO:0000256" key="1">
    <source>
        <dbReference type="ARBA" id="ARBA00022741"/>
    </source>
</evidence>
<reference evidence="6" key="1">
    <citation type="submission" date="2023-04" db="EMBL/GenBank/DDBJ databases">
        <title>Macrococci isolated from food, foodproducing animals, and human clinical materials.</title>
        <authorList>
            <person name="Maslanova I."/>
            <person name="Svec P."/>
            <person name="Sedlacek I."/>
            <person name="Novakova D."/>
            <person name="Keller J.E."/>
            <person name="Schwendener S."/>
            <person name="Finstrlova A."/>
            <person name="Botka T."/>
            <person name="Kovarovic V."/>
            <person name="Petras P."/>
            <person name="Perreten V."/>
            <person name="Pantucek R."/>
        </authorList>
    </citation>
    <scope>NUCLEOTIDE SEQUENCE</scope>
    <source>
        <strain evidence="6">NRL/St 13/116</strain>
    </source>
</reference>
<evidence type="ECO:0000256" key="3">
    <source>
        <dbReference type="ARBA" id="ARBA00022806"/>
    </source>
</evidence>
<dbReference type="InterPro" id="IPR045455">
    <property type="entry name" value="NrS-1_pol-like_helicase"/>
</dbReference>
<keyword evidence="1" id="KW-0547">Nucleotide-binding</keyword>
<protein>
    <submittedName>
        <fullName evidence="6">Phage/plasmid primase, P4 family</fullName>
    </submittedName>
</protein>
<keyword evidence="4" id="KW-0067">ATP-binding</keyword>
<keyword evidence="2" id="KW-0378">Hydrolase</keyword>
<dbReference type="InterPro" id="IPR014015">
    <property type="entry name" value="Helicase_SF3_DNA-vir"/>
</dbReference>
<dbReference type="InterPro" id="IPR004968">
    <property type="entry name" value="DNA_primase/NTPase_C"/>
</dbReference>
<dbReference type="SUPFAM" id="SSF52540">
    <property type="entry name" value="P-loop containing nucleoside triphosphate hydrolases"/>
    <property type="match status" value="1"/>
</dbReference>
<evidence type="ECO:0000256" key="4">
    <source>
        <dbReference type="ARBA" id="ARBA00022840"/>
    </source>
</evidence>
<keyword evidence="3" id="KW-0347">Helicase</keyword>
<dbReference type="SMART" id="SM00885">
    <property type="entry name" value="D5_N"/>
    <property type="match status" value="1"/>
</dbReference>
<sequence length="499" mass="58439">MQQQAEREAQEISKIKKLPLRKRLIRIREVRLAELVSDWEANGRNGNKPKALPTWLCASIIMEEIPFVLFDNEENTKIAMYLENEGIYTQNYGIIKKYLSWLEPSLNNNRAEEVIYHIRNRADIREKTQKPHLIPVGNGVYNRHAGTLEPFNSDYIFTTKVSTNYVENAPKPIIDGWDVDEWIKEIACYDDEIETLLWQVVNDSLNGNYTRKKAIFLVGEGNNSKGTYQDFIKYIVGGENVAYLKVDEFEQQFRTSVLFGKTVCIGDDVPVGVYIDDSSTFKSVVSGDPVLVEFKRKQPYSTNFYCTVIQSTNGMPRFKDKTHGNLRRILIVPFNANFNGSVENRNIKDTYIKDKSVLEYALFKAIKMDFVNFVIPKASQEKMRSFMADNDPVYDFKIAVFDEWNKEFNIKYLPQQFVYTVYENFCDRNNYKPLSERKFKQQFERYLPDDWKSGQDRKLSSDSHIKTITQLAKREHVTYDVKRDKTYRSYQNDKIKIIN</sequence>
<dbReference type="GO" id="GO:0016787">
    <property type="term" value="F:hydrolase activity"/>
    <property type="evidence" value="ECO:0007669"/>
    <property type="project" value="UniProtKB-KW"/>
</dbReference>
<dbReference type="PROSITE" id="PS51206">
    <property type="entry name" value="SF3_HELICASE_1"/>
    <property type="match status" value="1"/>
</dbReference>
<dbReference type="Gene3D" id="3.40.50.300">
    <property type="entry name" value="P-loop containing nucleotide triphosphate hydrolases"/>
    <property type="match status" value="1"/>
</dbReference>
<dbReference type="InterPro" id="IPR027417">
    <property type="entry name" value="P-loop_NTPase"/>
</dbReference>
<accession>A0AAU6RF20</accession>
<dbReference type="InterPro" id="IPR014818">
    <property type="entry name" value="Phage/plasmid_primase_P4_C"/>
</dbReference>
<dbReference type="Pfam" id="PF03288">
    <property type="entry name" value="Pox_D5"/>
    <property type="match status" value="1"/>
</dbReference>
<dbReference type="PANTHER" id="PTHR35372">
    <property type="entry name" value="ATP BINDING PROTEIN-RELATED"/>
    <property type="match status" value="1"/>
</dbReference>
<name>A0AAU6RF20_9STAP</name>
<proteinExistence type="predicted"/>
<gene>
    <name evidence="6" type="ORF">QA540_09365</name>
</gene>
<dbReference type="InterPro" id="IPR051620">
    <property type="entry name" value="ORF904-like_C"/>
</dbReference>